<dbReference type="GO" id="GO:0016020">
    <property type="term" value="C:membrane"/>
    <property type="evidence" value="ECO:0007669"/>
    <property type="project" value="UniProtKB-SubCell"/>
</dbReference>
<dbReference type="Proteomes" id="UP000182658">
    <property type="component" value="Unassembled WGS sequence"/>
</dbReference>
<evidence type="ECO:0000313" key="11">
    <source>
        <dbReference type="Proteomes" id="UP000182658"/>
    </source>
</evidence>
<comment type="domain">
    <text evidence="8">The DHHC domain is required for palmitoyltransferase activity.</text>
</comment>
<evidence type="ECO:0000256" key="4">
    <source>
        <dbReference type="ARBA" id="ARBA00023136"/>
    </source>
</evidence>
<name>A0A1J7JBR0_9PEZI</name>
<evidence type="ECO:0000256" key="3">
    <source>
        <dbReference type="ARBA" id="ARBA00022989"/>
    </source>
</evidence>
<dbReference type="EMBL" id="KV875096">
    <property type="protein sequence ID" value="OIW30737.1"/>
    <property type="molecule type" value="Genomic_DNA"/>
</dbReference>
<gene>
    <name evidence="10" type="ORF">CONLIGDRAFT_679501</name>
</gene>
<protein>
    <recommendedName>
        <fullName evidence="8">Palmitoyltransferase</fullName>
        <ecNumber evidence="8">2.3.1.225</ecNumber>
    </recommendedName>
</protein>
<keyword evidence="5" id="KW-0564">Palmitate</keyword>
<keyword evidence="4 8" id="KW-0472">Membrane</keyword>
<dbReference type="Pfam" id="PF01529">
    <property type="entry name" value="DHHC"/>
    <property type="match status" value="1"/>
</dbReference>
<evidence type="ECO:0000256" key="6">
    <source>
        <dbReference type="ARBA" id="ARBA00023288"/>
    </source>
</evidence>
<evidence type="ECO:0000256" key="2">
    <source>
        <dbReference type="ARBA" id="ARBA00022692"/>
    </source>
</evidence>
<feature type="transmembrane region" description="Helical" evidence="8">
    <location>
        <begin position="25"/>
        <end position="48"/>
    </location>
</feature>
<sequence length="408" mass="46463">MPILGAARGRASASWVEAFFHRIPYLLILWVLVTFAVLTDLVVVEFFLPYAQPDVIEHPDVTKLVSGALVLFFSLFVKGMWLGSWAWCVRTWTRYDETKFVTQSSKRVMQSDAKIAEATVWNPRYHRPRLCGVCRPASVPLSDRVYHCSATGHHYPLYDHYCAWLCVVVYLETIKPYLLMLAFLTIDVLASFGTSIYAMAALDTGVHYRRYALPAVTLTAVCIAGLLSFDTARTQWYWLGMRDCTGAEGHGARDLWIMVRTKPENDGSKAQFVWMDKVGDALDDFCRSSSLPQELIRIWPVSPVVKFLYPTPATPWSSSHAHNLRAALGDSIWSWPWFWVVPRRVRQYGKSDDADVPMGDLWKRFESGRNDGAWKFRTSSWFDPIARAGDSFDRRAAGRSTGVDFEMV</sequence>
<evidence type="ECO:0000256" key="8">
    <source>
        <dbReference type="RuleBase" id="RU079119"/>
    </source>
</evidence>
<keyword evidence="11" id="KW-1185">Reference proteome</keyword>
<proteinExistence type="inferred from homology"/>
<reference evidence="10 11" key="1">
    <citation type="submission" date="2016-10" db="EMBL/GenBank/DDBJ databases">
        <title>Draft genome sequence of Coniochaeta ligniaria NRRL30616, a lignocellulolytic fungus for bioabatement of inhibitors in plant biomass hydrolysates.</title>
        <authorList>
            <consortium name="DOE Joint Genome Institute"/>
            <person name="Jimenez D.J."/>
            <person name="Hector R.E."/>
            <person name="Riley R."/>
            <person name="Sun H."/>
            <person name="Grigoriev I.V."/>
            <person name="Van Elsas J.D."/>
            <person name="Nichols N.N."/>
        </authorList>
    </citation>
    <scope>NUCLEOTIDE SEQUENCE [LARGE SCALE GENOMIC DNA]</scope>
    <source>
        <strain evidence="10 11">NRRL 30616</strain>
    </source>
</reference>
<keyword evidence="3 8" id="KW-1133">Transmembrane helix</keyword>
<dbReference type="PROSITE" id="PS50216">
    <property type="entry name" value="DHHC"/>
    <property type="match status" value="1"/>
</dbReference>
<dbReference type="InParanoid" id="A0A1J7JBR0"/>
<evidence type="ECO:0000256" key="5">
    <source>
        <dbReference type="ARBA" id="ARBA00023139"/>
    </source>
</evidence>
<comment type="subcellular location">
    <subcellularLocation>
        <location evidence="1">Membrane</location>
        <topology evidence="1">Multi-pass membrane protein</topology>
    </subcellularLocation>
</comment>
<keyword evidence="8" id="KW-0012">Acyltransferase</keyword>
<dbReference type="STRING" id="1408157.A0A1J7JBR0"/>
<feature type="transmembrane region" description="Helical" evidence="8">
    <location>
        <begin position="68"/>
        <end position="89"/>
    </location>
</feature>
<comment type="similarity">
    <text evidence="8">Belongs to the DHHC palmitoyltransferase family.</text>
</comment>
<evidence type="ECO:0000256" key="1">
    <source>
        <dbReference type="ARBA" id="ARBA00004141"/>
    </source>
</evidence>
<evidence type="ECO:0000256" key="7">
    <source>
        <dbReference type="ARBA" id="ARBA00048048"/>
    </source>
</evidence>
<dbReference type="AlphaFoldDB" id="A0A1J7JBR0"/>
<accession>A0A1J7JBR0</accession>
<comment type="catalytic activity">
    <reaction evidence="7 8">
        <text>L-cysteinyl-[protein] + hexadecanoyl-CoA = S-hexadecanoyl-L-cysteinyl-[protein] + CoA</text>
        <dbReference type="Rhea" id="RHEA:36683"/>
        <dbReference type="Rhea" id="RHEA-COMP:10131"/>
        <dbReference type="Rhea" id="RHEA-COMP:11032"/>
        <dbReference type="ChEBI" id="CHEBI:29950"/>
        <dbReference type="ChEBI" id="CHEBI:57287"/>
        <dbReference type="ChEBI" id="CHEBI:57379"/>
        <dbReference type="ChEBI" id="CHEBI:74151"/>
        <dbReference type="EC" id="2.3.1.225"/>
    </reaction>
</comment>
<dbReference type="GO" id="GO:0019706">
    <property type="term" value="F:protein-cysteine S-palmitoyltransferase activity"/>
    <property type="evidence" value="ECO:0007669"/>
    <property type="project" value="UniProtKB-EC"/>
</dbReference>
<evidence type="ECO:0000313" key="10">
    <source>
        <dbReference type="EMBL" id="OIW30737.1"/>
    </source>
</evidence>
<dbReference type="EC" id="2.3.1.225" evidence="8"/>
<evidence type="ECO:0000259" key="9">
    <source>
        <dbReference type="Pfam" id="PF01529"/>
    </source>
</evidence>
<feature type="transmembrane region" description="Helical" evidence="8">
    <location>
        <begin position="177"/>
        <end position="199"/>
    </location>
</feature>
<keyword evidence="6" id="KW-0449">Lipoprotein</keyword>
<feature type="domain" description="Palmitoyltransferase DHHC" evidence="9">
    <location>
        <begin position="133"/>
        <end position="212"/>
    </location>
</feature>
<dbReference type="OrthoDB" id="5226086at2759"/>
<feature type="transmembrane region" description="Helical" evidence="8">
    <location>
        <begin position="211"/>
        <end position="232"/>
    </location>
</feature>
<keyword evidence="2 8" id="KW-0812">Transmembrane</keyword>
<keyword evidence="8" id="KW-0808">Transferase</keyword>
<dbReference type="InterPro" id="IPR001594">
    <property type="entry name" value="Palmitoyltrfase_DHHC"/>
</dbReference>
<organism evidence="10 11">
    <name type="scientific">Coniochaeta ligniaria NRRL 30616</name>
    <dbReference type="NCBI Taxonomy" id="1408157"/>
    <lineage>
        <taxon>Eukaryota</taxon>
        <taxon>Fungi</taxon>
        <taxon>Dikarya</taxon>
        <taxon>Ascomycota</taxon>
        <taxon>Pezizomycotina</taxon>
        <taxon>Sordariomycetes</taxon>
        <taxon>Sordariomycetidae</taxon>
        <taxon>Coniochaetales</taxon>
        <taxon>Coniochaetaceae</taxon>
        <taxon>Coniochaeta</taxon>
    </lineage>
</organism>